<evidence type="ECO:0000256" key="1">
    <source>
        <dbReference type="ARBA" id="ARBA00022485"/>
    </source>
</evidence>
<evidence type="ECO:0000313" key="7">
    <source>
        <dbReference type="EMBL" id="GAG22674.1"/>
    </source>
</evidence>
<evidence type="ECO:0000256" key="4">
    <source>
        <dbReference type="ARBA" id="ARBA00023004"/>
    </source>
</evidence>
<name>X0VW81_9ZZZZ</name>
<dbReference type="GO" id="GO:0005886">
    <property type="term" value="C:plasma membrane"/>
    <property type="evidence" value="ECO:0007669"/>
    <property type="project" value="TreeGrafter"/>
</dbReference>
<evidence type="ECO:0000256" key="5">
    <source>
        <dbReference type="ARBA" id="ARBA00023014"/>
    </source>
</evidence>
<feature type="domain" description="Cysteine-rich" evidence="6">
    <location>
        <begin position="110"/>
        <end position="191"/>
    </location>
</feature>
<comment type="caution">
    <text evidence="7">The sequence shown here is derived from an EMBL/GenBank/DDBJ whole genome shotgun (WGS) entry which is preliminary data.</text>
</comment>
<dbReference type="Pfam" id="PF02754">
    <property type="entry name" value="CCG"/>
    <property type="match status" value="1"/>
</dbReference>
<organism evidence="7">
    <name type="scientific">marine sediment metagenome</name>
    <dbReference type="NCBI Taxonomy" id="412755"/>
    <lineage>
        <taxon>unclassified sequences</taxon>
        <taxon>metagenomes</taxon>
        <taxon>ecological metagenomes</taxon>
    </lineage>
</organism>
<gene>
    <name evidence="7" type="ORF">S01H1_55112</name>
</gene>
<dbReference type="PANTHER" id="PTHR43255:SF1">
    <property type="entry name" value="IRON-SULFUR-BINDING OXIDOREDUCTASE FADF-RELATED"/>
    <property type="match status" value="1"/>
</dbReference>
<keyword evidence="2" id="KW-0479">Metal-binding</keyword>
<keyword evidence="4" id="KW-0408">Iron</keyword>
<protein>
    <recommendedName>
        <fullName evidence="6">Cysteine-rich domain-containing protein</fullName>
    </recommendedName>
</protein>
<keyword evidence="3" id="KW-0560">Oxidoreductase</keyword>
<keyword evidence="1" id="KW-0004">4Fe-4S</keyword>
<dbReference type="EMBL" id="BARS01035805">
    <property type="protein sequence ID" value="GAG22674.1"/>
    <property type="molecule type" value="Genomic_DNA"/>
</dbReference>
<accession>X0VW81</accession>
<evidence type="ECO:0000256" key="2">
    <source>
        <dbReference type="ARBA" id="ARBA00022723"/>
    </source>
</evidence>
<feature type="non-terminal residue" evidence="7">
    <location>
        <position position="217"/>
    </location>
</feature>
<sequence length="217" mass="25464">MNEDYNCPCRDVDPNNFVTNEQVIRLLETKDDYKFNQEDYLRLYNCVHCGACGTHYERFLLKQKFLKDGNKIEGLNEQIEVLEKHGTPFKLNKSRIKHIEGINIKSKTLLYFGCFTTVKTPKYGEDIAKYLLSKNVDFIVLEKEICCGYPILCTGEVKTYDLLIERNKTLIIEMGFEKIITVCPSCYMVFKKHYQELDIKIEYFTEYLTPVVKKNKG</sequence>
<dbReference type="GO" id="GO:0016491">
    <property type="term" value="F:oxidoreductase activity"/>
    <property type="evidence" value="ECO:0007669"/>
    <property type="project" value="UniProtKB-KW"/>
</dbReference>
<dbReference type="InterPro" id="IPR004017">
    <property type="entry name" value="Cys_rich_dom"/>
</dbReference>
<evidence type="ECO:0000259" key="6">
    <source>
        <dbReference type="Pfam" id="PF02754"/>
    </source>
</evidence>
<dbReference type="GO" id="GO:0051539">
    <property type="term" value="F:4 iron, 4 sulfur cluster binding"/>
    <property type="evidence" value="ECO:0007669"/>
    <property type="project" value="UniProtKB-KW"/>
</dbReference>
<reference evidence="7" key="1">
    <citation type="journal article" date="2014" name="Front. Microbiol.">
        <title>High frequency of phylogenetically diverse reductive dehalogenase-homologous genes in deep subseafloor sedimentary metagenomes.</title>
        <authorList>
            <person name="Kawai M."/>
            <person name="Futagami T."/>
            <person name="Toyoda A."/>
            <person name="Takaki Y."/>
            <person name="Nishi S."/>
            <person name="Hori S."/>
            <person name="Arai W."/>
            <person name="Tsubouchi T."/>
            <person name="Morono Y."/>
            <person name="Uchiyama I."/>
            <person name="Ito T."/>
            <person name="Fujiyama A."/>
            <person name="Inagaki F."/>
            <person name="Takami H."/>
        </authorList>
    </citation>
    <scope>NUCLEOTIDE SEQUENCE</scope>
    <source>
        <strain evidence="7">Expedition CK06-06</strain>
    </source>
</reference>
<dbReference type="InterPro" id="IPR051460">
    <property type="entry name" value="HdrC_iron-sulfur_subunit"/>
</dbReference>
<dbReference type="AlphaFoldDB" id="X0VW81"/>
<evidence type="ECO:0000256" key="3">
    <source>
        <dbReference type="ARBA" id="ARBA00023002"/>
    </source>
</evidence>
<proteinExistence type="predicted"/>
<dbReference type="GO" id="GO:0046872">
    <property type="term" value="F:metal ion binding"/>
    <property type="evidence" value="ECO:0007669"/>
    <property type="project" value="UniProtKB-KW"/>
</dbReference>
<keyword evidence="5" id="KW-0411">Iron-sulfur</keyword>
<dbReference type="PANTHER" id="PTHR43255">
    <property type="entry name" value="IRON-SULFUR-BINDING OXIDOREDUCTASE FADF-RELATED-RELATED"/>
    <property type="match status" value="1"/>
</dbReference>